<gene>
    <name evidence="1" type="ORF">Taro_026117</name>
</gene>
<proteinExistence type="predicted"/>
<dbReference type="AlphaFoldDB" id="A0A843VG75"/>
<keyword evidence="2" id="KW-1185">Reference proteome</keyword>
<evidence type="ECO:0000313" key="2">
    <source>
        <dbReference type="Proteomes" id="UP000652761"/>
    </source>
</evidence>
<organism evidence="1 2">
    <name type="scientific">Colocasia esculenta</name>
    <name type="common">Wild taro</name>
    <name type="synonym">Arum esculentum</name>
    <dbReference type="NCBI Taxonomy" id="4460"/>
    <lineage>
        <taxon>Eukaryota</taxon>
        <taxon>Viridiplantae</taxon>
        <taxon>Streptophyta</taxon>
        <taxon>Embryophyta</taxon>
        <taxon>Tracheophyta</taxon>
        <taxon>Spermatophyta</taxon>
        <taxon>Magnoliopsida</taxon>
        <taxon>Liliopsida</taxon>
        <taxon>Araceae</taxon>
        <taxon>Aroideae</taxon>
        <taxon>Colocasieae</taxon>
        <taxon>Colocasia</taxon>
    </lineage>
</organism>
<evidence type="ECO:0000313" key="1">
    <source>
        <dbReference type="EMBL" id="MQL93477.1"/>
    </source>
</evidence>
<dbReference type="EMBL" id="NMUH01001566">
    <property type="protein sequence ID" value="MQL93477.1"/>
    <property type="molecule type" value="Genomic_DNA"/>
</dbReference>
<accession>A0A843VG75</accession>
<comment type="caution">
    <text evidence="1">The sequence shown here is derived from an EMBL/GenBank/DDBJ whole genome shotgun (WGS) entry which is preliminary data.</text>
</comment>
<sequence length="213" mass="23260">MGGGEREEVDNNYQSSAAAVRGGILVRSEEEGRARVPGVMELAWSEEEIAFIAFPCSPPPCGGGCGLWAAPRWSISWVYLSASVATAVHVATLEETPSRVCGRDTLPRRDRVAVTVSFPIAMVKCRVGPEMKQDLLLFSWSWRPGVAVDLLASRTRGVAELREETSRRGAILVRARGGFGVNREIAGVPSRSVSSDLDTLTPVFELYVRLRER</sequence>
<protein>
    <submittedName>
        <fullName evidence="1">Uncharacterized protein</fullName>
    </submittedName>
</protein>
<name>A0A843VG75_COLES</name>
<dbReference type="Proteomes" id="UP000652761">
    <property type="component" value="Unassembled WGS sequence"/>
</dbReference>
<reference evidence="1" key="1">
    <citation type="submission" date="2017-07" db="EMBL/GenBank/DDBJ databases">
        <title>Taro Niue Genome Assembly and Annotation.</title>
        <authorList>
            <person name="Atibalentja N."/>
            <person name="Keating K."/>
            <person name="Fields C.J."/>
        </authorList>
    </citation>
    <scope>NUCLEOTIDE SEQUENCE</scope>
    <source>
        <strain evidence="1">Niue_2</strain>
        <tissue evidence="1">Leaf</tissue>
    </source>
</reference>